<proteinExistence type="predicted"/>
<keyword evidence="2" id="KW-1185">Reference proteome</keyword>
<gene>
    <name evidence="1" type="ORF">B0F88_11584</name>
</gene>
<dbReference type="OrthoDB" id="6320928at2"/>
<accession>A0A2S6GP35</accession>
<evidence type="ECO:0000313" key="2">
    <source>
        <dbReference type="Proteomes" id="UP000238071"/>
    </source>
</evidence>
<dbReference type="Proteomes" id="UP000238071">
    <property type="component" value="Unassembled WGS sequence"/>
</dbReference>
<dbReference type="AlphaFoldDB" id="A0A2S6GP35"/>
<comment type="caution">
    <text evidence="1">The sequence shown here is derived from an EMBL/GenBank/DDBJ whole genome shotgun (WGS) entry which is preliminary data.</text>
</comment>
<dbReference type="RefSeq" id="WP_104424968.1">
    <property type="nucleotide sequence ID" value="NZ_PTIY01000015.1"/>
</dbReference>
<evidence type="ECO:0000313" key="1">
    <source>
        <dbReference type="EMBL" id="PPK66994.1"/>
    </source>
</evidence>
<reference evidence="1 2" key="1">
    <citation type="submission" date="2018-02" db="EMBL/GenBank/DDBJ databases">
        <title>Subsurface microbial communities from deep shales in Ohio and West Virginia, USA.</title>
        <authorList>
            <person name="Wrighton K."/>
        </authorList>
    </citation>
    <scope>NUCLEOTIDE SEQUENCE [LARGE SCALE GENOMIC DNA]</scope>
    <source>
        <strain evidence="1 2">OWC-G53F</strain>
    </source>
</reference>
<dbReference type="EMBL" id="PTIY01000015">
    <property type="protein sequence ID" value="PPK66994.1"/>
    <property type="molecule type" value="Genomic_DNA"/>
</dbReference>
<sequence>MHTSDSSDVFNQIHIDVARNATDDFNLFHDRNRWLRINHNPFQGPIALGFQLESLLEHKIFLYRKLHNENALISDRNLRFSNYQFSFVNAVKPGQVVSVDIKKSQFTEEPETVLSNRVTVKSGGALALLGYKKESKFALVLPNPDIPQFGVLNQHPDRSFISGSSYFLKRKFITTSNAKNFLCGSLVDQDAFFDPFNNKAIFPEIFPCSLISSALLEKAVIEKHDFERNPLVYMSHKISIDRTYLAQLKSGDALYILIRQIPPESRKEGIGRTIDSPYHYECYGLLEDKTVLYRALISLAPLEQILKSLKQ</sequence>
<organism evidence="1 2">
    <name type="scientific">Methylobacter tundripaludum</name>
    <dbReference type="NCBI Taxonomy" id="173365"/>
    <lineage>
        <taxon>Bacteria</taxon>
        <taxon>Pseudomonadati</taxon>
        <taxon>Pseudomonadota</taxon>
        <taxon>Gammaproteobacteria</taxon>
        <taxon>Methylococcales</taxon>
        <taxon>Methylococcaceae</taxon>
        <taxon>Methylobacter</taxon>
    </lineage>
</organism>
<name>A0A2S6GP35_9GAMM</name>
<protein>
    <submittedName>
        <fullName evidence="1">Uncharacterized protein</fullName>
    </submittedName>
</protein>